<comment type="caution">
    <text evidence="1">The sequence shown here is derived from an EMBL/GenBank/DDBJ whole genome shotgun (WGS) entry which is preliminary data.</text>
</comment>
<organism evidence="1 2">
    <name type="scientific">Neophaeococcomyces mojaviensis</name>
    <dbReference type="NCBI Taxonomy" id="3383035"/>
    <lineage>
        <taxon>Eukaryota</taxon>
        <taxon>Fungi</taxon>
        <taxon>Dikarya</taxon>
        <taxon>Ascomycota</taxon>
        <taxon>Pezizomycotina</taxon>
        <taxon>Eurotiomycetes</taxon>
        <taxon>Chaetothyriomycetidae</taxon>
        <taxon>Chaetothyriales</taxon>
        <taxon>Chaetothyriales incertae sedis</taxon>
        <taxon>Neophaeococcomyces</taxon>
    </lineage>
</organism>
<protein>
    <submittedName>
        <fullName evidence="1">Uncharacterized protein</fullName>
    </submittedName>
</protein>
<gene>
    <name evidence="1" type="ORF">H2198_002421</name>
</gene>
<dbReference type="EMBL" id="JAPDRQ010000029">
    <property type="protein sequence ID" value="KAJ9660678.1"/>
    <property type="molecule type" value="Genomic_DNA"/>
</dbReference>
<proteinExistence type="predicted"/>
<keyword evidence="2" id="KW-1185">Reference proteome</keyword>
<accession>A0ACC3AEW4</accession>
<reference evidence="1" key="1">
    <citation type="submission" date="2022-10" db="EMBL/GenBank/DDBJ databases">
        <title>Culturing micro-colonial fungi from biological soil crusts in the Mojave desert and describing Neophaeococcomyces mojavensis, and introducing the new genera and species Taxawa tesnikishii.</title>
        <authorList>
            <person name="Kurbessoian T."/>
            <person name="Stajich J.E."/>
        </authorList>
    </citation>
    <scope>NUCLEOTIDE SEQUENCE</scope>
    <source>
        <strain evidence="1">JES_112</strain>
    </source>
</reference>
<evidence type="ECO:0000313" key="2">
    <source>
        <dbReference type="Proteomes" id="UP001172386"/>
    </source>
</evidence>
<sequence>MRKKPSGTLLAKTAHQVEREFRILRALEDTDVPVPKVYILCEDPDVIGTAFYIMEFLDGRIITENHIPHVTPEHRLEMWRDAIRTLVKLHHVDYRHYGLGDFGKSSGFYDRQIKTFTKIAKAQAIVVDVATGEPVGDVPHMSAMLAFFKTGQPRDLSTLVHGDYKIDNLVFHKTEPRVIGILDWELATVGHPLSDFANLMGPFPVNGISKTFEFIPGAYPGLPTLEQCIEWYKSSGYNVSRDLAWGRSFYLFRGCVNMQGIAARYARRQASSANAKEFSANRMKHAEEVWRTMQHLQRQHQNATNANL</sequence>
<evidence type="ECO:0000313" key="1">
    <source>
        <dbReference type="EMBL" id="KAJ9660678.1"/>
    </source>
</evidence>
<dbReference type="Proteomes" id="UP001172386">
    <property type="component" value="Unassembled WGS sequence"/>
</dbReference>
<name>A0ACC3AEW4_9EURO</name>